<dbReference type="InterPro" id="IPR005119">
    <property type="entry name" value="LysR_subst-bd"/>
</dbReference>
<evidence type="ECO:0000259" key="5">
    <source>
        <dbReference type="PROSITE" id="PS50931"/>
    </source>
</evidence>
<dbReference type="SUPFAM" id="SSF46785">
    <property type="entry name" value="Winged helix' DNA-binding domain"/>
    <property type="match status" value="1"/>
</dbReference>
<dbReference type="Gene3D" id="3.40.190.10">
    <property type="entry name" value="Periplasmic binding protein-like II"/>
    <property type="match status" value="2"/>
</dbReference>
<dbReference type="GO" id="GO:0003700">
    <property type="term" value="F:DNA-binding transcription factor activity"/>
    <property type="evidence" value="ECO:0007669"/>
    <property type="project" value="InterPro"/>
</dbReference>
<name>A0A1I6GTK1_9RHOB</name>
<keyword evidence="4" id="KW-0804">Transcription</keyword>
<comment type="similarity">
    <text evidence="1">Belongs to the LysR transcriptional regulatory family.</text>
</comment>
<evidence type="ECO:0000313" key="6">
    <source>
        <dbReference type="EMBL" id="SFR45542.1"/>
    </source>
</evidence>
<evidence type="ECO:0000256" key="1">
    <source>
        <dbReference type="ARBA" id="ARBA00009437"/>
    </source>
</evidence>
<dbReference type="Pfam" id="PF03466">
    <property type="entry name" value="LysR_substrate"/>
    <property type="match status" value="1"/>
</dbReference>
<dbReference type="STRING" id="670154.SAMN04488002_1968"/>
<keyword evidence="7" id="KW-1185">Reference proteome</keyword>
<dbReference type="InterPro" id="IPR000847">
    <property type="entry name" value="LysR_HTH_N"/>
</dbReference>
<dbReference type="Proteomes" id="UP000199658">
    <property type="component" value="Unassembled WGS sequence"/>
</dbReference>
<keyword evidence="3 6" id="KW-0238">DNA-binding</keyword>
<evidence type="ECO:0000256" key="3">
    <source>
        <dbReference type="ARBA" id="ARBA00023125"/>
    </source>
</evidence>
<proteinExistence type="inferred from homology"/>
<dbReference type="AlphaFoldDB" id="A0A1I6GTK1"/>
<protein>
    <submittedName>
        <fullName evidence="6">DNA-binding transcriptional regulator, LysR family</fullName>
    </submittedName>
</protein>
<dbReference type="Gene3D" id="1.10.10.10">
    <property type="entry name" value="Winged helix-like DNA-binding domain superfamily/Winged helix DNA-binding domain"/>
    <property type="match status" value="1"/>
</dbReference>
<dbReference type="SUPFAM" id="SSF53850">
    <property type="entry name" value="Periplasmic binding protein-like II"/>
    <property type="match status" value="1"/>
</dbReference>
<organism evidence="6 7">
    <name type="scientific">Litoreibacter janthinus</name>
    <dbReference type="NCBI Taxonomy" id="670154"/>
    <lineage>
        <taxon>Bacteria</taxon>
        <taxon>Pseudomonadati</taxon>
        <taxon>Pseudomonadota</taxon>
        <taxon>Alphaproteobacteria</taxon>
        <taxon>Rhodobacterales</taxon>
        <taxon>Roseobacteraceae</taxon>
        <taxon>Litoreibacter</taxon>
    </lineage>
</organism>
<dbReference type="PANTHER" id="PTHR30346:SF0">
    <property type="entry name" value="HCA OPERON TRANSCRIPTIONAL ACTIVATOR HCAR"/>
    <property type="match status" value="1"/>
</dbReference>
<keyword evidence="2" id="KW-0805">Transcription regulation</keyword>
<reference evidence="7" key="1">
    <citation type="submission" date="2016-10" db="EMBL/GenBank/DDBJ databases">
        <authorList>
            <person name="Varghese N."/>
            <person name="Submissions S."/>
        </authorList>
    </citation>
    <scope>NUCLEOTIDE SEQUENCE [LARGE SCALE GENOMIC DNA]</scope>
    <source>
        <strain evidence="7">DSM 26921</strain>
    </source>
</reference>
<dbReference type="GO" id="GO:0003677">
    <property type="term" value="F:DNA binding"/>
    <property type="evidence" value="ECO:0007669"/>
    <property type="project" value="UniProtKB-KW"/>
</dbReference>
<evidence type="ECO:0000256" key="4">
    <source>
        <dbReference type="ARBA" id="ARBA00023163"/>
    </source>
</evidence>
<dbReference type="Pfam" id="PF00126">
    <property type="entry name" value="HTH_1"/>
    <property type="match status" value="1"/>
</dbReference>
<evidence type="ECO:0000256" key="2">
    <source>
        <dbReference type="ARBA" id="ARBA00023015"/>
    </source>
</evidence>
<dbReference type="InterPro" id="IPR036388">
    <property type="entry name" value="WH-like_DNA-bd_sf"/>
</dbReference>
<evidence type="ECO:0000313" key="7">
    <source>
        <dbReference type="Proteomes" id="UP000199658"/>
    </source>
</evidence>
<dbReference type="PROSITE" id="PS50931">
    <property type="entry name" value="HTH_LYSR"/>
    <property type="match status" value="1"/>
</dbReference>
<dbReference type="GO" id="GO:0032993">
    <property type="term" value="C:protein-DNA complex"/>
    <property type="evidence" value="ECO:0007669"/>
    <property type="project" value="TreeGrafter"/>
</dbReference>
<sequence length="309" mass="32848">MSLSLRAIRYLQAALQHGSITAAAEAMHVAPSAIASALNQAEETFGMALVTRARAKGIFPTLAGRDVQRRIEDLLERYDALITDLSDLQTGFSGTLAIGFNAPIAPAFLPEICAPLLAAHPDVTVSLIEGDNTSVQQGLLEGRFDVILFVAELPNPQIATQPLIFAPTYCLCPAGHELAKGESVSVAQIAREPLIILDRPAARGYYMDLLEQSGEEFRIVATANSTEMVRSLVASGIGVSLLNMRPREVPPYAGREISCLPVSGSSSGVTLSLGFAPGPKRQLVQMFVDRCTDFCDGPEGAKLIVASNA</sequence>
<feature type="domain" description="HTH lysR-type" evidence="5">
    <location>
        <begin position="3"/>
        <end position="61"/>
    </location>
</feature>
<dbReference type="OrthoDB" id="8679465at2"/>
<accession>A0A1I6GTK1</accession>
<dbReference type="RefSeq" id="WP_090216037.1">
    <property type="nucleotide sequence ID" value="NZ_FOYO01000001.1"/>
</dbReference>
<dbReference type="PANTHER" id="PTHR30346">
    <property type="entry name" value="TRANSCRIPTIONAL DUAL REGULATOR HCAR-RELATED"/>
    <property type="match status" value="1"/>
</dbReference>
<gene>
    <name evidence="6" type="ORF">SAMN04488002_1968</name>
</gene>
<dbReference type="InterPro" id="IPR036390">
    <property type="entry name" value="WH_DNA-bd_sf"/>
</dbReference>
<dbReference type="EMBL" id="FOYO01000001">
    <property type="protein sequence ID" value="SFR45542.1"/>
    <property type="molecule type" value="Genomic_DNA"/>
</dbReference>